<accession>A0A4U7AS23</accession>
<dbReference type="AlphaFoldDB" id="A0A4U7AS23"/>
<dbReference type="InterPro" id="IPR050855">
    <property type="entry name" value="NDM-1-like"/>
</dbReference>
<comment type="caution">
    <text evidence="2">The sequence shown here is derived from an EMBL/GenBank/DDBJ whole genome shotgun (WGS) entry which is preliminary data.</text>
</comment>
<dbReference type="InterPro" id="IPR036866">
    <property type="entry name" value="RibonucZ/Hydroxyglut_hydro"/>
</dbReference>
<dbReference type="PANTHER" id="PTHR42951">
    <property type="entry name" value="METALLO-BETA-LACTAMASE DOMAIN-CONTAINING"/>
    <property type="match status" value="1"/>
</dbReference>
<dbReference type="InterPro" id="IPR001279">
    <property type="entry name" value="Metallo-B-lactamas"/>
</dbReference>
<dbReference type="PANTHER" id="PTHR42951:SF4">
    <property type="entry name" value="ACYL-COENZYME A THIOESTERASE MBLAC2"/>
    <property type="match status" value="1"/>
</dbReference>
<dbReference type="SUPFAM" id="SSF56281">
    <property type="entry name" value="Metallo-hydrolase/oxidoreductase"/>
    <property type="match status" value="1"/>
</dbReference>
<dbReference type="SMART" id="SM00849">
    <property type="entry name" value="Lactamase_B"/>
    <property type="match status" value="1"/>
</dbReference>
<evidence type="ECO:0000313" key="3">
    <source>
        <dbReference type="Proteomes" id="UP000308133"/>
    </source>
</evidence>
<proteinExistence type="predicted"/>
<gene>
    <name evidence="2" type="ORF">C1H76_8566</name>
</gene>
<organism evidence="2 3">
    <name type="scientific">Elsinoe australis</name>
    <dbReference type="NCBI Taxonomy" id="40998"/>
    <lineage>
        <taxon>Eukaryota</taxon>
        <taxon>Fungi</taxon>
        <taxon>Dikarya</taxon>
        <taxon>Ascomycota</taxon>
        <taxon>Pezizomycotina</taxon>
        <taxon>Dothideomycetes</taxon>
        <taxon>Dothideomycetidae</taxon>
        <taxon>Myriangiales</taxon>
        <taxon>Elsinoaceae</taxon>
        <taxon>Elsinoe</taxon>
    </lineage>
</organism>
<dbReference type="Gene3D" id="3.60.15.10">
    <property type="entry name" value="Ribonuclease Z/Hydroxyacylglutathione hydrolase-like"/>
    <property type="match status" value="1"/>
</dbReference>
<sequence length="293" mass="33193">MVIKNHLSSFFARRINKSTFAITEDDRYGEHPVLYAKLYPNKPVMVLSDTGLNSPHKRSKEAKFIHIRDFLEHCPVPSNDNQPLNPDGRKQYVILVSHCHYDHILGLPSFYEQGNAPAPPVIVSSLQGKQFVTHDIWEHSLCRLRNLPKPDYRPTHFAADGENLVLASETDEADGLSTASGIDLDITVFNTPGHVPDEIAWYDRVERHLYVGDSIYETGDSHGFPGLYPGPIEFPKEGNWVTYVGSMKRLLFFVQAQNLNDDRRVKLGAAHNTVDVDAEEVLEDVLQFFGRVR</sequence>
<dbReference type="Proteomes" id="UP000308133">
    <property type="component" value="Unassembled WGS sequence"/>
</dbReference>
<dbReference type="EMBL" id="PTQR01000116">
    <property type="protein sequence ID" value="TKX19380.1"/>
    <property type="molecule type" value="Genomic_DNA"/>
</dbReference>
<feature type="domain" description="Metallo-beta-lactamase" evidence="1">
    <location>
        <begin position="16"/>
        <end position="271"/>
    </location>
</feature>
<name>A0A4U7AS23_9PEZI</name>
<evidence type="ECO:0000313" key="2">
    <source>
        <dbReference type="EMBL" id="TKX19380.1"/>
    </source>
</evidence>
<protein>
    <recommendedName>
        <fullName evidence="1">Metallo-beta-lactamase domain-containing protein</fullName>
    </recommendedName>
</protein>
<dbReference type="Pfam" id="PF00753">
    <property type="entry name" value="Lactamase_B"/>
    <property type="match status" value="1"/>
</dbReference>
<dbReference type="CDD" id="cd06262">
    <property type="entry name" value="metallo-hydrolase-like_MBL-fold"/>
    <property type="match status" value="1"/>
</dbReference>
<evidence type="ECO:0000259" key="1">
    <source>
        <dbReference type="SMART" id="SM00849"/>
    </source>
</evidence>
<reference evidence="2 3" key="1">
    <citation type="submission" date="2018-02" db="EMBL/GenBank/DDBJ databases">
        <title>Draft genome sequences of Elsinoe sp., causing black scab on jojoba.</title>
        <authorList>
            <person name="Stodart B."/>
            <person name="Jeffress S."/>
            <person name="Ash G."/>
            <person name="Arun Chinnappa K."/>
        </authorList>
    </citation>
    <scope>NUCLEOTIDE SEQUENCE [LARGE SCALE GENOMIC DNA]</scope>
    <source>
        <strain evidence="2 3">Hillstone_2</strain>
    </source>
</reference>